<dbReference type="EMBL" id="CP028324">
    <property type="protein sequence ID" value="AVR95897.1"/>
    <property type="molecule type" value="Genomic_DNA"/>
</dbReference>
<protein>
    <submittedName>
        <fullName evidence="1">Uncharacterized protein</fullName>
    </submittedName>
</protein>
<name>A0A2R4C8E7_9BURK</name>
<keyword evidence="2" id="KW-1185">Reference proteome</keyword>
<gene>
    <name evidence="1" type="ORF">C9I28_09250</name>
</gene>
<proteinExistence type="predicted"/>
<evidence type="ECO:0000313" key="1">
    <source>
        <dbReference type="EMBL" id="AVR95897.1"/>
    </source>
</evidence>
<dbReference type="AlphaFoldDB" id="A0A2R4C8E7"/>
<dbReference type="RefSeq" id="WP_107141249.1">
    <property type="nucleotide sequence ID" value="NZ_CP028324.1"/>
</dbReference>
<dbReference type="OrthoDB" id="5916242at2"/>
<organism evidence="1 2">
    <name type="scientific">Pseudoduganella armeniaca</name>
    <dbReference type="NCBI Taxonomy" id="2072590"/>
    <lineage>
        <taxon>Bacteria</taxon>
        <taxon>Pseudomonadati</taxon>
        <taxon>Pseudomonadota</taxon>
        <taxon>Betaproteobacteria</taxon>
        <taxon>Burkholderiales</taxon>
        <taxon>Oxalobacteraceae</taxon>
        <taxon>Telluria group</taxon>
        <taxon>Pseudoduganella</taxon>
    </lineage>
</organism>
<accession>A0A2R4C8E7</accession>
<reference evidence="1 2" key="1">
    <citation type="submission" date="2018-03" db="EMBL/GenBank/DDBJ databases">
        <title>Massilia armeniaca sp. nov., isolated from desert soil.</title>
        <authorList>
            <person name="Huang H."/>
            <person name="Ren M."/>
        </authorList>
    </citation>
    <scope>NUCLEOTIDE SEQUENCE [LARGE SCALE GENOMIC DNA]</scope>
    <source>
        <strain evidence="1 2">ZMN-3</strain>
    </source>
</reference>
<evidence type="ECO:0000313" key="2">
    <source>
        <dbReference type="Proteomes" id="UP000240505"/>
    </source>
</evidence>
<sequence>MPGEETTELSLTPRSTAPQTWTATVAESKFYWYDLLADGTQLPDFRDPVGRYLRRMQFALDGTMEKRLIYFLVARPRVRIDPQRSSSWGFFSLKLSIPVLIGAEARKSTITVELDVPFEATLKKPTVELQDKYLLLNWGALTETFSIHDLLQRHDTGLPNAGKILYVGQTHDPSGKLAKGMVTAVNRLREATELEYDSFLLVQRYDVQVETTSTELLEEPSTRTRTDIVEGALIRYFEGATPPGRRDSERSARRDQLHELQQTYWLERLTVDTGFKDADAFYELGSDQAPTARRHVFECTFEQGLAEVTPVAAAGRPLVELKA</sequence>
<dbReference type="Proteomes" id="UP000240505">
    <property type="component" value="Chromosome"/>
</dbReference>
<dbReference type="KEGG" id="masz:C9I28_09250"/>